<feature type="domain" description="Nuclear receptor" evidence="10">
    <location>
        <begin position="185"/>
        <end position="261"/>
    </location>
</feature>
<keyword evidence="4" id="KW-0862">Zinc</keyword>
<dbReference type="GO" id="GO:0008270">
    <property type="term" value="F:zinc ion binding"/>
    <property type="evidence" value="ECO:0007669"/>
    <property type="project" value="UniProtKB-KW"/>
</dbReference>
<keyword evidence="2" id="KW-0479">Metal-binding</keyword>
<dbReference type="SMART" id="SM00399">
    <property type="entry name" value="ZnF_C4"/>
    <property type="match status" value="1"/>
</dbReference>
<keyword evidence="12" id="KW-1185">Reference proteome</keyword>
<proteinExistence type="predicted"/>
<dbReference type="GO" id="GO:0005634">
    <property type="term" value="C:nucleus"/>
    <property type="evidence" value="ECO:0007669"/>
    <property type="project" value="UniProtKB-SubCell"/>
</dbReference>
<dbReference type="CDD" id="cd06960">
    <property type="entry name" value="NR_DBD_HNF4A"/>
    <property type="match status" value="1"/>
</dbReference>
<dbReference type="PANTHER" id="PTHR46011">
    <property type="entry name" value="NUCLEAR HORMONE RECEPTOR FAMILY MEMBER NHR-86-RELATED"/>
    <property type="match status" value="1"/>
</dbReference>
<dbReference type="OrthoDB" id="5840137at2759"/>
<dbReference type="Gene3D" id="3.30.50.10">
    <property type="entry name" value="Erythroid Transcription Factor GATA-1, subunit A"/>
    <property type="match status" value="1"/>
</dbReference>
<dbReference type="InterPro" id="IPR049636">
    <property type="entry name" value="HNF4-like_DBD"/>
</dbReference>
<keyword evidence="7" id="KW-0804">Transcription</keyword>
<dbReference type="EMBL" id="UYYB01106486">
    <property type="protein sequence ID" value="VDM79828.1"/>
    <property type="molecule type" value="Genomic_DNA"/>
</dbReference>
<dbReference type="InterPro" id="IPR001628">
    <property type="entry name" value="Znf_hrmn_rcpt"/>
</dbReference>
<evidence type="ECO:0000256" key="5">
    <source>
        <dbReference type="ARBA" id="ARBA00023015"/>
    </source>
</evidence>
<evidence type="ECO:0000256" key="6">
    <source>
        <dbReference type="ARBA" id="ARBA00023125"/>
    </source>
</evidence>
<evidence type="ECO:0000256" key="8">
    <source>
        <dbReference type="ARBA" id="ARBA00023170"/>
    </source>
</evidence>
<evidence type="ECO:0000259" key="10">
    <source>
        <dbReference type="PROSITE" id="PS51030"/>
    </source>
</evidence>
<dbReference type="GO" id="GO:0003700">
    <property type="term" value="F:DNA-binding transcription factor activity"/>
    <property type="evidence" value="ECO:0007669"/>
    <property type="project" value="InterPro"/>
</dbReference>
<keyword evidence="5" id="KW-0805">Transcription regulation</keyword>
<keyword evidence="3" id="KW-0863">Zinc-finger</keyword>
<dbReference type="AlphaFoldDB" id="A0A3P7LKS6"/>
<dbReference type="PROSITE" id="PS00031">
    <property type="entry name" value="NUCLEAR_REC_DBD_1"/>
    <property type="match status" value="1"/>
</dbReference>
<keyword evidence="8" id="KW-0675">Receptor</keyword>
<comment type="subcellular location">
    <subcellularLocation>
        <location evidence="1">Nucleus</location>
    </subcellularLocation>
</comment>
<evidence type="ECO:0000256" key="3">
    <source>
        <dbReference type="ARBA" id="ARBA00022771"/>
    </source>
</evidence>
<keyword evidence="9" id="KW-0539">Nucleus</keyword>
<keyword evidence="6" id="KW-0238">DNA-binding</keyword>
<dbReference type="SUPFAM" id="SSF57716">
    <property type="entry name" value="Glucocorticoid receptor-like (DNA-binding domain)"/>
    <property type="match status" value="1"/>
</dbReference>
<dbReference type="Proteomes" id="UP000270094">
    <property type="component" value="Unassembled WGS sequence"/>
</dbReference>
<name>A0A3P7LKS6_STRVU</name>
<dbReference type="PRINTS" id="PR00047">
    <property type="entry name" value="STROIDFINGER"/>
</dbReference>
<gene>
    <name evidence="11" type="ORF">SVUK_LOCUS14826</name>
</gene>
<evidence type="ECO:0000256" key="9">
    <source>
        <dbReference type="ARBA" id="ARBA00023242"/>
    </source>
</evidence>
<organism evidence="11 12">
    <name type="scientific">Strongylus vulgaris</name>
    <name type="common">Blood worm</name>
    <dbReference type="NCBI Taxonomy" id="40348"/>
    <lineage>
        <taxon>Eukaryota</taxon>
        <taxon>Metazoa</taxon>
        <taxon>Ecdysozoa</taxon>
        <taxon>Nematoda</taxon>
        <taxon>Chromadorea</taxon>
        <taxon>Rhabditida</taxon>
        <taxon>Rhabditina</taxon>
        <taxon>Rhabditomorpha</taxon>
        <taxon>Strongyloidea</taxon>
        <taxon>Strongylidae</taxon>
        <taxon>Strongylus</taxon>
    </lineage>
</organism>
<evidence type="ECO:0000256" key="4">
    <source>
        <dbReference type="ARBA" id="ARBA00022833"/>
    </source>
</evidence>
<dbReference type="Pfam" id="PF00105">
    <property type="entry name" value="zf-C4"/>
    <property type="match status" value="1"/>
</dbReference>
<evidence type="ECO:0000256" key="1">
    <source>
        <dbReference type="ARBA" id="ARBA00004123"/>
    </source>
</evidence>
<evidence type="ECO:0000256" key="7">
    <source>
        <dbReference type="ARBA" id="ARBA00023163"/>
    </source>
</evidence>
<dbReference type="PANTHER" id="PTHR46011:SF16">
    <property type="entry name" value="NUCLEAR HORMONE RECEPTOR FAMILY MEMBER NHR-66"/>
    <property type="match status" value="1"/>
</dbReference>
<accession>A0A3P7LKS6</accession>
<evidence type="ECO:0000256" key="2">
    <source>
        <dbReference type="ARBA" id="ARBA00022723"/>
    </source>
</evidence>
<reference evidence="11 12" key="1">
    <citation type="submission" date="2018-11" db="EMBL/GenBank/DDBJ databases">
        <authorList>
            <consortium name="Pathogen Informatics"/>
        </authorList>
    </citation>
    <scope>NUCLEOTIDE SEQUENCE [LARGE SCALE GENOMIC DNA]</scope>
</reference>
<sequence length="431" mass="48253">MPDQNLATESDGQPLYGAPKRKEVIVVADTMSKPRVQAINSSGHSTILLDESSYVPQYSLSLTLPLSLVQIPFTASSNQPMVTTIHSNTGQRDTVVRSAPAASDFSPIILTRTSQDTPEQSEIEELVTIVSKTGSNAEPQRSLKRVMNSAYPDAQKKQKVQSLCKEFDKPSTSSAKGTFEAEKKNPPCAICGDPATGIHFGADSCAACSAFFRRTVTINRKFECIGDSSTNCSNLKGSSSCKKCRFEKCVSVGMDIGSVQCNRDSIGHYSIRAKLLQNNNVSLADADTILDDLRENYNALNYRRQLLYSMENNIEKIFSEKEPPIREMKSVTDCLYQMKLLEPRLAADFVRSLQFLKDAELSNKDMLSLYKNFDVTRQAVEEPFLTYKHQLLERNCWVMLNRNYIDLSNTRRYFEDGTMNELTLGQRTAEK</sequence>
<evidence type="ECO:0000313" key="12">
    <source>
        <dbReference type="Proteomes" id="UP000270094"/>
    </source>
</evidence>
<dbReference type="InterPro" id="IPR013088">
    <property type="entry name" value="Znf_NHR/GATA"/>
</dbReference>
<dbReference type="GO" id="GO:0000978">
    <property type="term" value="F:RNA polymerase II cis-regulatory region sequence-specific DNA binding"/>
    <property type="evidence" value="ECO:0007669"/>
    <property type="project" value="InterPro"/>
</dbReference>
<dbReference type="PROSITE" id="PS51030">
    <property type="entry name" value="NUCLEAR_REC_DBD_2"/>
    <property type="match status" value="1"/>
</dbReference>
<protein>
    <recommendedName>
        <fullName evidence="10">Nuclear receptor domain-containing protein</fullName>
    </recommendedName>
</protein>
<evidence type="ECO:0000313" key="11">
    <source>
        <dbReference type="EMBL" id="VDM79828.1"/>
    </source>
</evidence>